<sequence length="382" mass="40803">MKQPEGYEQSGPNLVCHLKRILYGLRQAPRMWHTQLKGELGNFEFVAFFADAALFVGVVNKERIYLVVGSTMAARGTERIAKVKTHLADKFDVRDLGKATSLLGMELARDRPTRPLKLPQKKLTGQLVRRHGLGGARARSVPLSAGEKLTREALSAPEKELPDVDEEELDYGLSDEEGTEEDNAGEKEEGADKDANDLNAPIARTNRLDLKHVEVAAHVPGAPAPAAEGNRGPRRRRRRGARGQGGREPYGDARARLKELRVARQGSPVPERHVAAASVPAPAPAPPCGPGPALALHPQEIQQHLQSTLAFAFKLGGCQDRTSPTRAHPRTGAARTAKKTATETTATGTIAVGTTVRITSADAVGGAAMAVAVAVDATIATK</sequence>
<feature type="region of interest" description="Disordered" evidence="1">
    <location>
        <begin position="321"/>
        <end position="341"/>
    </location>
</feature>
<dbReference type="InterPro" id="IPR013103">
    <property type="entry name" value="RVT_2"/>
</dbReference>
<feature type="compositionally biased region" description="Basic residues" evidence="1">
    <location>
        <begin position="232"/>
        <end position="241"/>
    </location>
</feature>
<dbReference type="EMBL" id="DF238039">
    <property type="protein sequence ID" value="GAQ92673.1"/>
    <property type="molecule type" value="Genomic_DNA"/>
</dbReference>
<organism evidence="3 4">
    <name type="scientific">Klebsormidium nitens</name>
    <name type="common">Green alga</name>
    <name type="synonym">Ulothrix nitens</name>
    <dbReference type="NCBI Taxonomy" id="105231"/>
    <lineage>
        <taxon>Eukaryota</taxon>
        <taxon>Viridiplantae</taxon>
        <taxon>Streptophyta</taxon>
        <taxon>Klebsormidiophyceae</taxon>
        <taxon>Klebsormidiales</taxon>
        <taxon>Klebsormidiaceae</taxon>
        <taxon>Klebsormidium</taxon>
    </lineage>
</organism>
<dbReference type="OrthoDB" id="414945at2759"/>
<keyword evidence="4" id="KW-1185">Reference proteome</keyword>
<feature type="region of interest" description="Disordered" evidence="1">
    <location>
        <begin position="217"/>
        <end position="252"/>
    </location>
</feature>
<dbReference type="STRING" id="105231.A0A1Y1IPS2"/>
<feature type="region of interest" description="Disordered" evidence="1">
    <location>
        <begin position="133"/>
        <end position="198"/>
    </location>
</feature>
<evidence type="ECO:0000256" key="1">
    <source>
        <dbReference type="SAM" id="MobiDB-lite"/>
    </source>
</evidence>
<reference evidence="3 4" key="1">
    <citation type="journal article" date="2014" name="Nat. Commun.">
        <title>Klebsormidium flaccidum genome reveals primary factors for plant terrestrial adaptation.</title>
        <authorList>
            <person name="Hori K."/>
            <person name="Maruyama F."/>
            <person name="Fujisawa T."/>
            <person name="Togashi T."/>
            <person name="Yamamoto N."/>
            <person name="Seo M."/>
            <person name="Sato S."/>
            <person name="Yamada T."/>
            <person name="Mori H."/>
            <person name="Tajima N."/>
            <person name="Moriyama T."/>
            <person name="Ikeuchi M."/>
            <person name="Watanabe M."/>
            <person name="Wada H."/>
            <person name="Kobayashi K."/>
            <person name="Saito M."/>
            <person name="Masuda T."/>
            <person name="Sasaki-Sekimoto Y."/>
            <person name="Mashiguchi K."/>
            <person name="Awai K."/>
            <person name="Shimojima M."/>
            <person name="Masuda S."/>
            <person name="Iwai M."/>
            <person name="Nobusawa T."/>
            <person name="Narise T."/>
            <person name="Kondo S."/>
            <person name="Saito H."/>
            <person name="Sato R."/>
            <person name="Murakawa M."/>
            <person name="Ihara Y."/>
            <person name="Oshima-Yamada Y."/>
            <person name="Ohtaka K."/>
            <person name="Satoh M."/>
            <person name="Sonobe K."/>
            <person name="Ishii M."/>
            <person name="Ohtani R."/>
            <person name="Kanamori-Sato M."/>
            <person name="Honoki R."/>
            <person name="Miyazaki D."/>
            <person name="Mochizuki H."/>
            <person name="Umetsu J."/>
            <person name="Higashi K."/>
            <person name="Shibata D."/>
            <person name="Kamiya Y."/>
            <person name="Sato N."/>
            <person name="Nakamura Y."/>
            <person name="Tabata S."/>
            <person name="Ida S."/>
            <person name="Kurokawa K."/>
            <person name="Ohta H."/>
        </authorList>
    </citation>
    <scope>NUCLEOTIDE SEQUENCE [LARGE SCALE GENOMIC DNA]</scope>
    <source>
        <strain evidence="3 4">NIES-2285</strain>
    </source>
</reference>
<evidence type="ECO:0000313" key="3">
    <source>
        <dbReference type="EMBL" id="GAQ92673.1"/>
    </source>
</evidence>
<feature type="compositionally biased region" description="Basic and acidic residues" evidence="1">
    <location>
        <begin position="184"/>
        <end position="196"/>
    </location>
</feature>
<dbReference type="AlphaFoldDB" id="A0A1Y1IPS2"/>
<feature type="compositionally biased region" description="Acidic residues" evidence="1">
    <location>
        <begin position="163"/>
        <end position="183"/>
    </location>
</feature>
<protein>
    <recommendedName>
        <fullName evidence="2">Reverse transcriptase Ty1/copia-type domain-containing protein</fullName>
    </recommendedName>
</protein>
<dbReference type="Proteomes" id="UP000054558">
    <property type="component" value="Unassembled WGS sequence"/>
</dbReference>
<evidence type="ECO:0000313" key="4">
    <source>
        <dbReference type="Proteomes" id="UP000054558"/>
    </source>
</evidence>
<gene>
    <name evidence="3" type="ORF">KFL_010900030</name>
</gene>
<feature type="domain" description="Reverse transcriptase Ty1/copia-type" evidence="2">
    <location>
        <begin position="1"/>
        <end position="143"/>
    </location>
</feature>
<dbReference type="Pfam" id="PF07727">
    <property type="entry name" value="RVT_2"/>
    <property type="match status" value="1"/>
</dbReference>
<evidence type="ECO:0000259" key="2">
    <source>
        <dbReference type="Pfam" id="PF07727"/>
    </source>
</evidence>
<proteinExistence type="predicted"/>
<accession>A0A1Y1IPS2</accession>
<name>A0A1Y1IPS2_KLENI</name>
<feature type="compositionally biased region" description="Low complexity" evidence="1">
    <location>
        <begin position="220"/>
        <end position="230"/>
    </location>
</feature>